<proteinExistence type="predicted"/>
<dbReference type="AlphaFoldDB" id="A0A645BPA3"/>
<accession>A0A645BPA3</accession>
<gene>
    <name evidence="1" type="ORF">SDC9_114133</name>
</gene>
<comment type="caution">
    <text evidence="1">The sequence shown here is derived from an EMBL/GenBank/DDBJ whole genome shotgun (WGS) entry which is preliminary data.</text>
</comment>
<evidence type="ECO:0000313" key="1">
    <source>
        <dbReference type="EMBL" id="MPM67216.1"/>
    </source>
</evidence>
<sequence>MRTDDDAVLDPACLLDGSDNHSSVHGATLLHRCMKRPALGVAYCIEGEASGYEGSARSTEFLQGPLDTIINGSDEPRGKLDTQAHSASIDIVSRADSGGILIDLHSSQPVVELDHLTYQLLFTDADHLHHHCITDVLDNEDRSIHSFDVSDYSLFHVCS</sequence>
<reference evidence="1" key="1">
    <citation type="submission" date="2019-08" db="EMBL/GenBank/DDBJ databases">
        <authorList>
            <person name="Kucharzyk K."/>
            <person name="Murdoch R.W."/>
            <person name="Higgins S."/>
            <person name="Loffler F."/>
        </authorList>
    </citation>
    <scope>NUCLEOTIDE SEQUENCE</scope>
</reference>
<protein>
    <submittedName>
        <fullName evidence="1">Uncharacterized protein</fullName>
    </submittedName>
</protein>
<name>A0A645BPA3_9ZZZZ</name>
<dbReference type="EMBL" id="VSSQ01021557">
    <property type="protein sequence ID" value="MPM67216.1"/>
    <property type="molecule type" value="Genomic_DNA"/>
</dbReference>
<organism evidence="1">
    <name type="scientific">bioreactor metagenome</name>
    <dbReference type="NCBI Taxonomy" id="1076179"/>
    <lineage>
        <taxon>unclassified sequences</taxon>
        <taxon>metagenomes</taxon>
        <taxon>ecological metagenomes</taxon>
    </lineage>
</organism>